<comment type="caution">
    <text evidence="6">The sequence shown here is derived from an EMBL/GenBank/DDBJ whole genome shotgun (WGS) entry which is preliminary data.</text>
</comment>
<evidence type="ECO:0000259" key="5">
    <source>
        <dbReference type="PROSITE" id="PS50977"/>
    </source>
</evidence>
<evidence type="ECO:0000313" key="6">
    <source>
        <dbReference type="EMBL" id="GLY83504.1"/>
    </source>
</evidence>
<organism evidence="6 7">
    <name type="scientific">Actinoallomurus iriomotensis</name>
    <dbReference type="NCBI Taxonomy" id="478107"/>
    <lineage>
        <taxon>Bacteria</taxon>
        <taxon>Bacillati</taxon>
        <taxon>Actinomycetota</taxon>
        <taxon>Actinomycetes</taxon>
        <taxon>Streptosporangiales</taxon>
        <taxon>Thermomonosporaceae</taxon>
        <taxon>Actinoallomurus</taxon>
    </lineage>
</organism>
<gene>
    <name evidence="6" type="ORF">Airi02_014340</name>
</gene>
<evidence type="ECO:0000313" key="7">
    <source>
        <dbReference type="Proteomes" id="UP001165074"/>
    </source>
</evidence>
<reference evidence="6" key="1">
    <citation type="submission" date="2023-03" db="EMBL/GenBank/DDBJ databases">
        <title>Actinoallomurus iriomotensis NBRC 103684.</title>
        <authorList>
            <person name="Ichikawa N."/>
            <person name="Sato H."/>
            <person name="Tonouchi N."/>
        </authorList>
    </citation>
    <scope>NUCLEOTIDE SEQUENCE</scope>
    <source>
        <strain evidence="6">NBRC 103684</strain>
    </source>
</reference>
<dbReference type="PANTHER" id="PTHR30055:SF234">
    <property type="entry name" value="HTH-TYPE TRANSCRIPTIONAL REGULATOR BETI"/>
    <property type="match status" value="1"/>
</dbReference>
<dbReference type="AlphaFoldDB" id="A0A9W6RXV6"/>
<evidence type="ECO:0000256" key="2">
    <source>
        <dbReference type="ARBA" id="ARBA00023125"/>
    </source>
</evidence>
<dbReference type="RefSeq" id="WP_285567915.1">
    <property type="nucleotide sequence ID" value="NZ_BSTK01000002.1"/>
</dbReference>
<dbReference type="InterPro" id="IPR050109">
    <property type="entry name" value="HTH-type_TetR-like_transc_reg"/>
</dbReference>
<keyword evidence="3" id="KW-0804">Transcription</keyword>
<proteinExistence type="predicted"/>
<name>A0A9W6RXV6_9ACTN</name>
<dbReference type="EMBL" id="BSTK01000002">
    <property type="protein sequence ID" value="GLY83504.1"/>
    <property type="molecule type" value="Genomic_DNA"/>
</dbReference>
<evidence type="ECO:0000256" key="1">
    <source>
        <dbReference type="ARBA" id="ARBA00023015"/>
    </source>
</evidence>
<keyword evidence="1" id="KW-0805">Transcription regulation</keyword>
<dbReference type="PRINTS" id="PR00455">
    <property type="entry name" value="HTHTETR"/>
</dbReference>
<dbReference type="InterPro" id="IPR049445">
    <property type="entry name" value="TetR_SbtR-like_C"/>
</dbReference>
<dbReference type="Pfam" id="PF21597">
    <property type="entry name" value="TetR_C_43"/>
    <property type="match status" value="1"/>
</dbReference>
<dbReference type="GO" id="GO:0000976">
    <property type="term" value="F:transcription cis-regulatory region binding"/>
    <property type="evidence" value="ECO:0007669"/>
    <property type="project" value="TreeGrafter"/>
</dbReference>
<dbReference type="InterPro" id="IPR036271">
    <property type="entry name" value="Tet_transcr_reg_TetR-rel_C_sf"/>
</dbReference>
<dbReference type="Proteomes" id="UP001165074">
    <property type="component" value="Unassembled WGS sequence"/>
</dbReference>
<dbReference type="SUPFAM" id="SSF48498">
    <property type="entry name" value="Tetracyclin repressor-like, C-terminal domain"/>
    <property type="match status" value="1"/>
</dbReference>
<dbReference type="GO" id="GO:0003700">
    <property type="term" value="F:DNA-binding transcription factor activity"/>
    <property type="evidence" value="ECO:0007669"/>
    <property type="project" value="TreeGrafter"/>
</dbReference>
<dbReference type="Pfam" id="PF00440">
    <property type="entry name" value="TetR_N"/>
    <property type="match status" value="1"/>
</dbReference>
<keyword evidence="7" id="KW-1185">Reference proteome</keyword>
<feature type="domain" description="HTH tetR-type" evidence="5">
    <location>
        <begin position="22"/>
        <end position="81"/>
    </location>
</feature>
<dbReference type="Gene3D" id="1.10.357.10">
    <property type="entry name" value="Tetracycline Repressor, domain 2"/>
    <property type="match status" value="1"/>
</dbReference>
<keyword evidence="2 4" id="KW-0238">DNA-binding</keyword>
<dbReference type="PANTHER" id="PTHR30055">
    <property type="entry name" value="HTH-TYPE TRANSCRIPTIONAL REGULATOR RUTR"/>
    <property type="match status" value="1"/>
</dbReference>
<accession>A0A9W6RXV6</accession>
<protein>
    <submittedName>
        <fullName evidence="6">TetR family transcriptional regulator</fullName>
    </submittedName>
</protein>
<feature type="DNA-binding region" description="H-T-H motif" evidence="4">
    <location>
        <begin position="44"/>
        <end position="63"/>
    </location>
</feature>
<dbReference type="PROSITE" id="PS50977">
    <property type="entry name" value="HTH_TETR_2"/>
    <property type="match status" value="1"/>
</dbReference>
<dbReference type="SUPFAM" id="SSF46689">
    <property type="entry name" value="Homeodomain-like"/>
    <property type="match status" value="1"/>
</dbReference>
<evidence type="ECO:0000256" key="4">
    <source>
        <dbReference type="PROSITE-ProRule" id="PRU00335"/>
    </source>
</evidence>
<evidence type="ECO:0000256" key="3">
    <source>
        <dbReference type="ARBA" id="ARBA00023163"/>
    </source>
</evidence>
<dbReference type="InterPro" id="IPR001647">
    <property type="entry name" value="HTH_TetR"/>
</dbReference>
<sequence length="207" mass="22263">MDTSESAPRSAASGRPLRAHALRNRNALLAAAREAFTAGEMDVRIEEIARRAGVGVGTLYRHFETREALIEAVYRGRVDDLCAMAPHLLATLPPYEALRAFLEQLIAHAVESRGMAVALQTLMDGRSAVFAQARTDMVEAIATLMAAAAKAGAIRADIAPHTFFLAMGGICASHDQPGWESEAHTVVRLLLDGLRHTGAEEVSRPPK</sequence>
<dbReference type="InterPro" id="IPR009057">
    <property type="entry name" value="Homeodomain-like_sf"/>
</dbReference>